<accession>C6C7J1</accession>
<dbReference type="AlphaFoldDB" id="C6C7J1"/>
<dbReference type="InterPro" id="IPR035919">
    <property type="entry name" value="EAL_sf"/>
</dbReference>
<dbReference type="EMBL" id="CP001654">
    <property type="protein sequence ID" value="ACS84109.1"/>
    <property type="molecule type" value="Genomic_DNA"/>
</dbReference>
<dbReference type="Gene3D" id="3.20.20.450">
    <property type="entry name" value="EAL domain"/>
    <property type="match status" value="1"/>
</dbReference>
<dbReference type="Proteomes" id="UP000002734">
    <property type="component" value="Chromosome"/>
</dbReference>
<dbReference type="InterPro" id="IPR001633">
    <property type="entry name" value="EAL_dom"/>
</dbReference>
<sequence length="249" mass="28341">MIFTDNDLAAAVHQRSGFCLHYQPIINLNSREVSGFEALIRWHHPQFGLIPPDRFIPMAEQSGLIRPLGEWIIQEVCRQLLRQPGYAIATNVSPVQFSDTNFVDTLLEYLHRHQCDTRNIEVEITESVLLSDIENIRNKIKTLRSAGIAVVLDDFGAGYTSVHYLYQYEFDKVKIDKSLIMHLGENRKNRIVVGYLIDTLHKMGIKVTAEGVETAAQMHILGELECDSIQGFFVSRPLTVDQLDRFISG</sequence>
<organism evidence="2 3">
    <name type="scientific">Musicola paradisiaca (strain Ech703)</name>
    <name type="common">Dickeya paradisiaca</name>
    <name type="synonym">Dickeya dadantii</name>
    <dbReference type="NCBI Taxonomy" id="579405"/>
    <lineage>
        <taxon>Bacteria</taxon>
        <taxon>Pseudomonadati</taxon>
        <taxon>Pseudomonadota</taxon>
        <taxon>Gammaproteobacteria</taxon>
        <taxon>Enterobacterales</taxon>
        <taxon>Pectobacteriaceae</taxon>
        <taxon>Musicola</taxon>
    </lineage>
</organism>
<dbReference type="KEGG" id="dda:Dd703_0292"/>
<dbReference type="InterPro" id="IPR050706">
    <property type="entry name" value="Cyclic-di-GMP_PDE-like"/>
</dbReference>
<dbReference type="eggNOG" id="COG2200">
    <property type="taxonomic scope" value="Bacteria"/>
</dbReference>
<proteinExistence type="predicted"/>
<dbReference type="RefSeq" id="WP_012763932.1">
    <property type="nucleotide sequence ID" value="NC_012880.1"/>
</dbReference>
<dbReference type="PANTHER" id="PTHR33121">
    <property type="entry name" value="CYCLIC DI-GMP PHOSPHODIESTERASE PDEF"/>
    <property type="match status" value="1"/>
</dbReference>
<name>C6C7J1_MUSP7</name>
<dbReference type="STRING" id="579405.Dd703_0292"/>
<protein>
    <submittedName>
        <fullName evidence="2">Diguanylate phosphodiesterase</fullName>
    </submittedName>
</protein>
<dbReference type="CDD" id="cd01948">
    <property type="entry name" value="EAL"/>
    <property type="match status" value="1"/>
</dbReference>
<dbReference type="PANTHER" id="PTHR33121:SF71">
    <property type="entry name" value="OXYGEN SENSOR PROTEIN DOSP"/>
    <property type="match status" value="1"/>
</dbReference>
<dbReference type="SMART" id="SM00052">
    <property type="entry name" value="EAL"/>
    <property type="match status" value="1"/>
</dbReference>
<evidence type="ECO:0000313" key="2">
    <source>
        <dbReference type="EMBL" id="ACS84109.1"/>
    </source>
</evidence>
<dbReference type="GO" id="GO:0071111">
    <property type="term" value="F:cyclic-guanylate-specific phosphodiesterase activity"/>
    <property type="evidence" value="ECO:0007669"/>
    <property type="project" value="InterPro"/>
</dbReference>
<evidence type="ECO:0000259" key="1">
    <source>
        <dbReference type="PROSITE" id="PS50883"/>
    </source>
</evidence>
<dbReference type="PROSITE" id="PS50883">
    <property type="entry name" value="EAL"/>
    <property type="match status" value="1"/>
</dbReference>
<evidence type="ECO:0000313" key="3">
    <source>
        <dbReference type="Proteomes" id="UP000002734"/>
    </source>
</evidence>
<dbReference type="SUPFAM" id="SSF141868">
    <property type="entry name" value="EAL domain-like"/>
    <property type="match status" value="1"/>
</dbReference>
<dbReference type="HOGENOM" id="CLU_000445_70_50_6"/>
<dbReference type="Pfam" id="PF00563">
    <property type="entry name" value="EAL"/>
    <property type="match status" value="1"/>
</dbReference>
<feature type="domain" description="EAL" evidence="1">
    <location>
        <begin position="1"/>
        <end position="249"/>
    </location>
</feature>
<reference evidence="2" key="1">
    <citation type="submission" date="2009-06" db="EMBL/GenBank/DDBJ databases">
        <title>Complete sequence of Dickeya dadantii Ech703.</title>
        <authorList>
            <consortium name="US DOE Joint Genome Institute"/>
            <person name="Lucas S."/>
            <person name="Copeland A."/>
            <person name="Lapidus A."/>
            <person name="Glavina del Rio T."/>
            <person name="Dalin E."/>
            <person name="Tice H."/>
            <person name="Bruce D."/>
            <person name="Goodwin L."/>
            <person name="Pitluck S."/>
            <person name="Chertkov O."/>
            <person name="Brettin T."/>
            <person name="Detter J.C."/>
            <person name="Han C."/>
            <person name="Larimer F."/>
            <person name="Land M."/>
            <person name="Hauser L."/>
            <person name="Kyrpides N."/>
            <person name="Mikhailova N."/>
            <person name="Balakrishnan V."/>
            <person name="Glasner J."/>
            <person name="Perna N.T."/>
        </authorList>
    </citation>
    <scope>NUCLEOTIDE SEQUENCE [LARGE SCALE GENOMIC DNA]</scope>
    <source>
        <strain evidence="2">Ech703</strain>
    </source>
</reference>
<gene>
    <name evidence="2" type="ordered locus">Dd703_0292</name>
</gene>
<keyword evidence="3" id="KW-1185">Reference proteome</keyword>